<feature type="compositionally biased region" description="Low complexity" evidence="2">
    <location>
        <begin position="314"/>
        <end position="338"/>
    </location>
</feature>
<dbReference type="Pfam" id="PF00400">
    <property type="entry name" value="WD40"/>
    <property type="match status" value="1"/>
</dbReference>
<feature type="compositionally biased region" description="Polar residues" evidence="2">
    <location>
        <begin position="1110"/>
        <end position="1119"/>
    </location>
</feature>
<comment type="caution">
    <text evidence="3">The sequence shown here is derived from an EMBL/GenBank/DDBJ whole genome shotgun (WGS) entry which is preliminary data.</text>
</comment>
<feature type="region of interest" description="Disordered" evidence="2">
    <location>
        <begin position="1515"/>
        <end position="1565"/>
    </location>
</feature>
<feature type="compositionally biased region" description="Polar residues" evidence="2">
    <location>
        <begin position="715"/>
        <end position="732"/>
    </location>
</feature>
<name>A0AAN8PBK9_POLSC</name>
<feature type="compositionally biased region" description="Polar residues" evidence="2">
    <location>
        <begin position="863"/>
        <end position="885"/>
    </location>
</feature>
<feature type="compositionally biased region" description="Polar residues" evidence="2">
    <location>
        <begin position="771"/>
        <end position="784"/>
    </location>
</feature>
<dbReference type="GO" id="GO:0000423">
    <property type="term" value="P:mitophagy"/>
    <property type="evidence" value="ECO:0007669"/>
    <property type="project" value="TreeGrafter"/>
</dbReference>
<reference evidence="3 4" key="1">
    <citation type="submission" date="2023-10" db="EMBL/GenBank/DDBJ databases">
        <title>Genomes of two closely related lineages of the louse Polyplax serrata with different host specificities.</title>
        <authorList>
            <person name="Martinu J."/>
            <person name="Tarabai H."/>
            <person name="Stefka J."/>
            <person name="Hypsa V."/>
        </authorList>
    </citation>
    <scope>NUCLEOTIDE SEQUENCE [LARGE SCALE GENOMIC DNA]</scope>
    <source>
        <strain evidence="3">HR10_N</strain>
    </source>
</reference>
<feature type="compositionally biased region" description="Polar residues" evidence="2">
    <location>
        <begin position="1232"/>
        <end position="1258"/>
    </location>
</feature>
<feature type="compositionally biased region" description="Polar residues" evidence="2">
    <location>
        <begin position="1363"/>
        <end position="1372"/>
    </location>
</feature>
<feature type="compositionally biased region" description="Polar residues" evidence="2">
    <location>
        <begin position="1543"/>
        <end position="1565"/>
    </location>
</feature>
<evidence type="ECO:0000313" key="3">
    <source>
        <dbReference type="EMBL" id="KAK6623182.1"/>
    </source>
</evidence>
<gene>
    <name evidence="3" type="ORF">RUM43_009034</name>
</gene>
<feature type="region of interest" description="Disordered" evidence="2">
    <location>
        <begin position="1076"/>
        <end position="1139"/>
    </location>
</feature>
<feature type="region of interest" description="Disordered" evidence="2">
    <location>
        <begin position="1005"/>
        <end position="1030"/>
    </location>
</feature>
<feature type="repeat" description="WD" evidence="1">
    <location>
        <begin position="110"/>
        <end position="152"/>
    </location>
</feature>
<feature type="compositionally biased region" description="Low complexity" evidence="2">
    <location>
        <begin position="372"/>
        <end position="388"/>
    </location>
</feature>
<feature type="compositionally biased region" description="Basic and acidic residues" evidence="2">
    <location>
        <begin position="552"/>
        <end position="564"/>
    </location>
</feature>
<feature type="region of interest" description="Disordered" evidence="2">
    <location>
        <begin position="447"/>
        <end position="473"/>
    </location>
</feature>
<dbReference type="GO" id="GO:1990756">
    <property type="term" value="F:ubiquitin-like ligase-substrate adaptor activity"/>
    <property type="evidence" value="ECO:0007669"/>
    <property type="project" value="TreeGrafter"/>
</dbReference>
<feature type="region of interest" description="Disordered" evidence="2">
    <location>
        <begin position="300"/>
        <end position="344"/>
    </location>
</feature>
<feature type="compositionally biased region" description="Polar residues" evidence="2">
    <location>
        <begin position="1604"/>
        <end position="1626"/>
    </location>
</feature>
<accession>A0AAN8PBK9</accession>
<dbReference type="EMBL" id="JAWJWE010000038">
    <property type="protein sequence ID" value="KAK6623182.1"/>
    <property type="molecule type" value="Genomic_DNA"/>
</dbReference>
<protein>
    <recommendedName>
        <fullName evidence="5">Activating molecule in BECN1-regulated autophagy protein 1</fullName>
    </recommendedName>
</protein>
<feature type="compositionally biased region" description="Low complexity" evidence="2">
    <location>
        <begin position="1659"/>
        <end position="1702"/>
    </location>
</feature>
<feature type="region of interest" description="Disordered" evidence="2">
    <location>
        <begin position="511"/>
        <end position="645"/>
    </location>
</feature>
<dbReference type="InterPro" id="IPR015943">
    <property type="entry name" value="WD40/YVTN_repeat-like_dom_sf"/>
</dbReference>
<dbReference type="InterPro" id="IPR036322">
    <property type="entry name" value="WD40_repeat_dom_sf"/>
</dbReference>
<feature type="region of interest" description="Disordered" evidence="2">
    <location>
        <begin position="1752"/>
        <end position="1786"/>
    </location>
</feature>
<feature type="compositionally biased region" description="Basic and acidic residues" evidence="2">
    <location>
        <begin position="610"/>
        <end position="625"/>
    </location>
</feature>
<dbReference type="GO" id="GO:0000045">
    <property type="term" value="P:autophagosome assembly"/>
    <property type="evidence" value="ECO:0007669"/>
    <property type="project" value="TreeGrafter"/>
</dbReference>
<feature type="compositionally biased region" description="Low complexity" evidence="2">
    <location>
        <begin position="1088"/>
        <end position="1098"/>
    </location>
</feature>
<feature type="compositionally biased region" description="Polar residues" evidence="2">
    <location>
        <begin position="452"/>
        <end position="471"/>
    </location>
</feature>
<dbReference type="SUPFAM" id="SSF50978">
    <property type="entry name" value="WD40 repeat-like"/>
    <property type="match status" value="1"/>
</dbReference>
<feature type="compositionally biased region" description="Polar residues" evidence="2">
    <location>
        <begin position="515"/>
        <end position="550"/>
    </location>
</feature>
<proteinExistence type="predicted"/>
<dbReference type="InterPro" id="IPR001680">
    <property type="entry name" value="WD40_rpt"/>
</dbReference>
<feature type="compositionally biased region" description="Polar residues" evidence="2">
    <location>
        <begin position="584"/>
        <end position="604"/>
    </location>
</feature>
<feature type="compositionally biased region" description="Basic and acidic residues" evidence="2">
    <location>
        <begin position="921"/>
        <end position="931"/>
    </location>
</feature>
<evidence type="ECO:0000256" key="1">
    <source>
        <dbReference type="PROSITE-ProRule" id="PRU00221"/>
    </source>
</evidence>
<feature type="compositionally biased region" description="Low complexity" evidence="2">
    <location>
        <begin position="1284"/>
        <end position="1295"/>
    </location>
</feature>
<dbReference type="PANTHER" id="PTHR22874">
    <property type="entry name" value="ACTIVATING MOLECULE IN BECN1-REGULATED AUTOPHAGY PROTEIN 1"/>
    <property type="match status" value="1"/>
</dbReference>
<dbReference type="Gene3D" id="2.130.10.10">
    <property type="entry name" value="YVTN repeat-like/Quinoprotein amine dehydrogenase"/>
    <property type="match status" value="1"/>
</dbReference>
<dbReference type="InterPro" id="IPR052596">
    <property type="entry name" value="AMBRA1_autophagy"/>
</dbReference>
<feature type="compositionally biased region" description="Polar residues" evidence="2">
    <location>
        <begin position="810"/>
        <end position="824"/>
    </location>
</feature>
<feature type="compositionally biased region" description="Polar residues" evidence="2">
    <location>
        <begin position="1521"/>
        <end position="1530"/>
    </location>
</feature>
<feature type="region of interest" description="Disordered" evidence="2">
    <location>
        <begin position="696"/>
        <end position="786"/>
    </location>
</feature>
<feature type="compositionally biased region" description="Acidic residues" evidence="2">
    <location>
        <begin position="1381"/>
        <end position="1392"/>
    </location>
</feature>
<evidence type="ECO:0008006" key="5">
    <source>
        <dbReference type="Google" id="ProtNLM"/>
    </source>
</evidence>
<organism evidence="3 4">
    <name type="scientific">Polyplax serrata</name>
    <name type="common">Common mouse louse</name>
    <dbReference type="NCBI Taxonomy" id="468196"/>
    <lineage>
        <taxon>Eukaryota</taxon>
        <taxon>Metazoa</taxon>
        <taxon>Ecdysozoa</taxon>
        <taxon>Arthropoda</taxon>
        <taxon>Hexapoda</taxon>
        <taxon>Insecta</taxon>
        <taxon>Pterygota</taxon>
        <taxon>Neoptera</taxon>
        <taxon>Paraneoptera</taxon>
        <taxon>Psocodea</taxon>
        <taxon>Troctomorpha</taxon>
        <taxon>Phthiraptera</taxon>
        <taxon>Anoplura</taxon>
        <taxon>Polyplacidae</taxon>
        <taxon>Polyplax</taxon>
    </lineage>
</organism>
<keyword evidence="1" id="KW-0853">WD repeat</keyword>
<feature type="region of interest" description="Disordered" evidence="2">
    <location>
        <begin position="1657"/>
        <end position="1709"/>
    </location>
</feature>
<feature type="region of interest" description="Disordered" evidence="2">
    <location>
        <begin position="1583"/>
        <end position="1631"/>
    </location>
</feature>
<dbReference type="PROSITE" id="PS50082">
    <property type="entry name" value="WD_REPEATS_2"/>
    <property type="match status" value="1"/>
</dbReference>
<evidence type="ECO:0000313" key="4">
    <source>
        <dbReference type="Proteomes" id="UP001372834"/>
    </source>
</evidence>
<feature type="compositionally biased region" description="Low complexity" evidence="2">
    <location>
        <begin position="1311"/>
        <end position="1331"/>
    </location>
</feature>
<feature type="compositionally biased region" description="Polar residues" evidence="2">
    <location>
        <begin position="1017"/>
        <end position="1027"/>
    </location>
</feature>
<dbReference type="GO" id="GO:0080008">
    <property type="term" value="C:Cul4-RING E3 ubiquitin ligase complex"/>
    <property type="evidence" value="ECO:0007669"/>
    <property type="project" value="TreeGrafter"/>
</dbReference>
<feature type="compositionally biased region" description="Basic and acidic residues" evidence="2">
    <location>
        <begin position="1266"/>
        <end position="1277"/>
    </location>
</feature>
<feature type="region of interest" description="Disordered" evidence="2">
    <location>
        <begin position="806"/>
        <end position="885"/>
    </location>
</feature>
<dbReference type="Proteomes" id="UP001372834">
    <property type="component" value="Unassembled WGS sequence"/>
</dbReference>
<feature type="compositionally biased region" description="Polar residues" evidence="2">
    <location>
        <begin position="389"/>
        <end position="402"/>
    </location>
</feature>
<feature type="compositionally biased region" description="Low complexity" evidence="2">
    <location>
        <begin position="403"/>
        <end position="420"/>
    </location>
</feature>
<feature type="region of interest" description="Disordered" evidence="2">
    <location>
        <begin position="242"/>
        <end position="262"/>
    </location>
</feature>
<sequence>MEDRDKIIDYTKPIRLPDDCSKVRKNFTQGYFYREIGRYNNLIPSEFQWAAEDKLINKNTFEELKCQLPDSPRSTFLMVFSPDGKKVASTHGNHNVYVTDLTTGKNIQTLSGHPRTPWCIAFHPSSNQILASGCLGGQVRVWDLHGGSEVWTTESQTVIASLAFHPVDRMLVIATYNELHFWDWSQPEPFAKCSTKSEKEKVRYVSFDRLGNKLITGIANLMNVPSQWDRINIINSQSPSTTTTVTTSFSSTPTTTVASTQSSTDQGRSITFCYRHLMNQYNQLVNRYFDLSRSRITPTIDRGTDPMDLLDIRNNGSSTENSTTNPSPSTSNSQLQNSASPLRFKITRSGSRTYRCLSGRERFRLHSSVFSRLNSRSSRSPNSYTFSTTSSMPSNQHSTFTAPSSQDSPSTSSTSSQSTPRLRRCAFSLGSTARSWCLTFTPENTTNPFTTRNVSQSGTGAVTNPTYTSYSDRGIFSTRESSSNSSGSQFSVVCPYRVLLDDLDDHQLTIHRATQPESVDTSSNRPASAGRSITPTSRSDFNTASGSVSAEGSERDSPRTSEFRYRRHRYNTNLARNSALRGEPSSNYQPTNPTRSASSFQLSTDARVAGSERRPRESDSFDRRYSRYSGRNQSESLPLAQSLMHPRPVPRFQVRSRLPQDQQSQLQLITNRETHGLNLQNNQSLRRQLSFRPGGQFVLSRHSNSPFQPRIPHQVYSSSQIDSPVTSKSNPTALPDIPTHRSAASSNLNSAESGASSSTSSDSNTFSPSSVASNLSFSGESSSRQLREQIKTRLFDRVKMMLRDRMRNSDIPSVDSTVNYSQISGEPEEVSPSTGLGPRGADPMLSSASDHREGSNDGLLFRETSSTLSGSSTNAGGSGINSSQNDSEILDLWESESETPFSLGTNLPLSDLLSEVPSQTNREETFERNESGQDPETDPGQNSSSLDNASSSATEQSMRQGIQRLSLHIENMQKLCLARIELLQRQKIRGIWENLTNQIRHFQSTIQTPSEEESRIQNDNSNSSTDLPSLRDLAISSSPVPEASSSTAATSSNYNSVINSYKELLESMVNELFNEAKKSKKSAKHEQSSPSAPSTSQAKPEEGSGEADPTPSTSDLPSKNETEEPQPGPSGLSAANTPRAVRHSQLKNENFKFRLYKLFIEALQKERRRRDARPVGLNAYCGNFRLRNSSRGRLRNSRHGRHILDFFSTRSRSINRELESILKLRKKERNANKANQSTSSTSGMAQPSTSTDNESCLSCGQKKKPTREFGRQKRRNVDTSGFTSASSSASKLLKSNTGEPSRVPSEESRADGATPSTSSAASESTSSDNSTNELLKQMFQTMETMLQFLRDAFSRTEELTGNQFVRQPQQQHPVALPSSGDDTDDSDSNDLAEESERFLRNLPRHSRSAKEIISNLMRDVTQLRAKKLLSFTVKCLTQIFGKNFGNLIQVLDEQIFSLSMLLHLALQLTDLLLDHLNARSRDLERNWDVDNVNFGSVESRKRNLLLSRSASDRRDRIRNLGRNSHNQPFGSSRDDSRSRVSSNPFFPSNSRLGQTRLGTSDAPSCSYDRSGTFLSNYVRRKRRTARMSTSLPSGWASRRVGSRIPTQSSMNNPLSMSRDGSSNGNPTADLRNFRFGRRANEDHEAYSGIPAFGYEGTTDNNYNNNSSDNVNDSNNNNNMNNYSNSSDGYYNNNNFSNANQSSGVDSSVTNSGNNTNHFFNHYFPTSSNSNTDTSNNNIIIVTGLNSDTDVLNNLGSNASNSSDTGGEGNTSRPGGSNSTFVSQNPLTPLRSMELTLSRNEGDLSLRDERPIFWIRYGGNSESTGSSNNEVQSNRVSTFTVPVVQVNDVPVSDVSMLNQPRHRPQSPVPRGPEDILRWRAWRPRLLHPRYSGPNPFEDQDSSDIPENIHYYRILSTSAGSHLGVYTLDPMIITDAPMAPRHRIQAWDFSKMNIPDISDREANGVVPECKIHNDASVDVSNDGHLLVTLLPSGRLSVTTMLGVYSLDWSSLGQLLYRTSFEQNAVSVSLSPTNRHLLVGLASRPVVVRDRTNMAQIFRLEGGRPSPNGGSWQSGRGRLVHMRDLEQTRETNIMSLNCIRWAPGAGQGLVYGTNTGQLKVLR</sequence>
<dbReference type="SUPFAM" id="SSF69322">
    <property type="entry name" value="Tricorn protease domain 2"/>
    <property type="match status" value="1"/>
</dbReference>
<feature type="compositionally biased region" description="Low complexity" evidence="2">
    <location>
        <begin position="742"/>
        <end position="770"/>
    </location>
</feature>
<dbReference type="PANTHER" id="PTHR22874:SF1">
    <property type="entry name" value="ACTIVATING MOLECULE IN BECN1-REGULATED AUTOPHAGY PROTEIN 1"/>
    <property type="match status" value="1"/>
</dbReference>
<feature type="region of interest" description="Disordered" evidence="2">
    <location>
        <begin position="1363"/>
        <end position="1392"/>
    </location>
</feature>
<feature type="compositionally biased region" description="Low complexity" evidence="2">
    <location>
        <begin position="1752"/>
        <end position="1762"/>
    </location>
</feature>
<dbReference type="SMART" id="SM00320">
    <property type="entry name" value="WD40"/>
    <property type="match status" value="4"/>
</dbReference>
<feature type="region of interest" description="Disordered" evidence="2">
    <location>
        <begin position="916"/>
        <end position="959"/>
    </location>
</feature>
<feature type="compositionally biased region" description="Low complexity" evidence="2">
    <location>
        <begin position="942"/>
        <end position="953"/>
    </location>
</feature>
<evidence type="ECO:0000256" key="2">
    <source>
        <dbReference type="SAM" id="MobiDB-lite"/>
    </source>
</evidence>
<feature type="region of interest" description="Disordered" evidence="2">
    <location>
        <begin position="372"/>
        <end position="421"/>
    </location>
</feature>
<dbReference type="PROSITE" id="PS50294">
    <property type="entry name" value="WD_REPEATS_REGION"/>
    <property type="match status" value="1"/>
</dbReference>
<feature type="compositionally biased region" description="Polar residues" evidence="2">
    <location>
        <begin position="1769"/>
        <end position="1786"/>
    </location>
</feature>
<feature type="region of interest" description="Disordered" evidence="2">
    <location>
        <begin position="1228"/>
        <end position="1331"/>
    </location>
</feature>